<name>A0A915KTW7_ROMCU</name>
<organism evidence="2 3">
    <name type="scientific">Romanomermis culicivorax</name>
    <name type="common">Nematode worm</name>
    <dbReference type="NCBI Taxonomy" id="13658"/>
    <lineage>
        <taxon>Eukaryota</taxon>
        <taxon>Metazoa</taxon>
        <taxon>Ecdysozoa</taxon>
        <taxon>Nematoda</taxon>
        <taxon>Enoplea</taxon>
        <taxon>Dorylaimia</taxon>
        <taxon>Mermithida</taxon>
        <taxon>Mermithoidea</taxon>
        <taxon>Mermithidae</taxon>
        <taxon>Romanomermis</taxon>
    </lineage>
</organism>
<reference evidence="3" key="1">
    <citation type="submission" date="2022-11" db="UniProtKB">
        <authorList>
            <consortium name="WormBaseParasite"/>
        </authorList>
    </citation>
    <scope>IDENTIFICATION</scope>
</reference>
<dbReference type="Proteomes" id="UP000887565">
    <property type="component" value="Unplaced"/>
</dbReference>
<evidence type="ECO:0000256" key="1">
    <source>
        <dbReference type="SAM" id="MobiDB-lite"/>
    </source>
</evidence>
<sequence>MSSGTDLKANCGENVIARKEDKSEKKKPEVINSITVQDQMPQSVEVKMKNVNGEFSEKKKCKLEVHFKSNWTQTEEVEHLNMVKQPQKLPDQMIFERTENCDLEINQLKVIEVKEPKTVGFNPEMLNHQNNSHLSNAQQLSSTSVNEIHHLQQEMARLTAHVVKLTAKQHSPALKTLMPSFQP</sequence>
<protein>
    <submittedName>
        <fullName evidence="3">Uncharacterized protein</fullName>
    </submittedName>
</protein>
<proteinExistence type="predicted"/>
<feature type="region of interest" description="Disordered" evidence="1">
    <location>
        <begin position="1"/>
        <end position="31"/>
    </location>
</feature>
<accession>A0A915KTW7</accession>
<evidence type="ECO:0000313" key="2">
    <source>
        <dbReference type="Proteomes" id="UP000887565"/>
    </source>
</evidence>
<dbReference type="AlphaFoldDB" id="A0A915KTW7"/>
<feature type="compositionally biased region" description="Basic and acidic residues" evidence="1">
    <location>
        <begin position="16"/>
        <end position="29"/>
    </location>
</feature>
<keyword evidence="2" id="KW-1185">Reference proteome</keyword>
<evidence type="ECO:0000313" key="3">
    <source>
        <dbReference type="WBParaSite" id="nRc.2.0.1.t42223-RA"/>
    </source>
</evidence>
<dbReference type="WBParaSite" id="nRc.2.0.1.t42223-RA">
    <property type="protein sequence ID" value="nRc.2.0.1.t42223-RA"/>
    <property type="gene ID" value="nRc.2.0.1.g42223"/>
</dbReference>